<comment type="subcellular location">
    <subcellularLocation>
        <location evidence="1">Cytoplasm</location>
    </subcellularLocation>
</comment>
<name>A0AAD4MQM3_9BILA</name>
<feature type="compositionally biased region" description="Polar residues" evidence="5">
    <location>
        <begin position="187"/>
        <end position="209"/>
    </location>
</feature>
<dbReference type="InterPro" id="IPR018066">
    <property type="entry name" value="Tubby_C_CS"/>
</dbReference>
<dbReference type="PROSITE" id="PS01201">
    <property type="entry name" value="TUB_2"/>
    <property type="match status" value="1"/>
</dbReference>
<keyword evidence="3" id="KW-0963">Cytoplasm</keyword>
<dbReference type="SUPFAM" id="SSF54518">
    <property type="entry name" value="Tubby C-terminal domain-like"/>
    <property type="match status" value="1"/>
</dbReference>
<comment type="similarity">
    <text evidence="2 4">Belongs to the TUB family.</text>
</comment>
<feature type="compositionally biased region" description="Low complexity" evidence="5">
    <location>
        <begin position="64"/>
        <end position="102"/>
    </location>
</feature>
<dbReference type="InterPro" id="IPR000007">
    <property type="entry name" value="Tubby_C"/>
</dbReference>
<evidence type="ECO:0000313" key="7">
    <source>
        <dbReference type="EMBL" id="KAI1702741.1"/>
    </source>
</evidence>
<dbReference type="AlphaFoldDB" id="A0AAD4MQM3"/>
<evidence type="ECO:0000313" key="8">
    <source>
        <dbReference type="Proteomes" id="UP001201812"/>
    </source>
</evidence>
<dbReference type="PRINTS" id="PR01573">
    <property type="entry name" value="SUPERTUBBY"/>
</dbReference>
<dbReference type="Gene3D" id="3.20.90.10">
    <property type="entry name" value="Tubby Protein, Chain A"/>
    <property type="match status" value="1"/>
</dbReference>
<dbReference type="GO" id="GO:0005737">
    <property type="term" value="C:cytoplasm"/>
    <property type="evidence" value="ECO:0007669"/>
    <property type="project" value="UniProtKB-SubCell"/>
</dbReference>
<evidence type="ECO:0000256" key="2">
    <source>
        <dbReference type="ARBA" id="ARBA00007129"/>
    </source>
</evidence>
<feature type="compositionally biased region" description="Polar residues" evidence="5">
    <location>
        <begin position="113"/>
        <end position="122"/>
    </location>
</feature>
<protein>
    <recommendedName>
        <fullName evidence="4">Tubby-like protein</fullName>
    </recommendedName>
</protein>
<sequence>MSNADEWVTHNLQRQRKILEEKQRQRRLQTTGVFSVNGVGNTYYQSPYGQQHHQPSRDGIMRPSSSSTNLSGLYSTSTGQNSATNSHTSASTSLYSTNSYTTDNRQNGHRPRSNTMSSSANLNFGYESSGSAASSNGAPKVITVKGITPPQARKQFHNTPSTDDIHDSAMMTRADVRPKTAARTSTSYTTDSWNHSPSPLPPHTTQHTINTPVPNKPVVNVSRLEALGIIEDKSLLNTEREEETSIGSNTRLINGHPTGGMASNHHHPWEDDDDEDPIPTDVLDQELPMEVADIVNNLDQFVVEPTKKNVTLKCKITRGRKGVDKGIFPIYYCHLEKSDGRRVFLLAARRRKKSATANYLISTDPTDLSRNARSYVAKVRSNALGTAFTIYGNGENPKKASVIGDSIRQELAAVIYETNILGLKGPRKMTIIIPGIYNDEKHNIVRPVIVRPISERDSILERHKQHRLDEMVVLNNKQPVWNEDTQSYVLNFHGRVTQASVKNFQIVHCLEAPATANKQLQSSAHPGIPITPEPAEYIVMQFGRIDNESFTMDVRYPLSPVQAFGIAMTSFHGKLACE</sequence>
<dbReference type="GO" id="GO:0061512">
    <property type="term" value="P:protein localization to cilium"/>
    <property type="evidence" value="ECO:0007669"/>
    <property type="project" value="TreeGrafter"/>
</dbReference>
<dbReference type="Proteomes" id="UP001201812">
    <property type="component" value="Unassembled WGS sequence"/>
</dbReference>
<dbReference type="PROSITE" id="PS01200">
    <property type="entry name" value="TUB_1"/>
    <property type="match status" value="1"/>
</dbReference>
<organism evidence="7 8">
    <name type="scientific">Ditylenchus destructor</name>
    <dbReference type="NCBI Taxonomy" id="166010"/>
    <lineage>
        <taxon>Eukaryota</taxon>
        <taxon>Metazoa</taxon>
        <taxon>Ecdysozoa</taxon>
        <taxon>Nematoda</taxon>
        <taxon>Chromadorea</taxon>
        <taxon>Rhabditida</taxon>
        <taxon>Tylenchina</taxon>
        <taxon>Tylenchomorpha</taxon>
        <taxon>Sphaerularioidea</taxon>
        <taxon>Anguinidae</taxon>
        <taxon>Anguininae</taxon>
        <taxon>Ditylenchus</taxon>
    </lineage>
</organism>
<dbReference type="GO" id="GO:0005929">
    <property type="term" value="C:cilium"/>
    <property type="evidence" value="ECO:0007669"/>
    <property type="project" value="TreeGrafter"/>
</dbReference>
<evidence type="ECO:0000259" key="6">
    <source>
        <dbReference type="Pfam" id="PF01167"/>
    </source>
</evidence>
<dbReference type="InterPro" id="IPR025659">
    <property type="entry name" value="Tubby-like_C"/>
</dbReference>
<evidence type="ECO:0000256" key="5">
    <source>
        <dbReference type="SAM" id="MobiDB-lite"/>
    </source>
</evidence>
<reference evidence="7" key="1">
    <citation type="submission" date="2022-01" db="EMBL/GenBank/DDBJ databases">
        <title>Genome Sequence Resource for Two Populations of Ditylenchus destructor, the Migratory Endoparasitic Phytonematode.</title>
        <authorList>
            <person name="Zhang H."/>
            <person name="Lin R."/>
            <person name="Xie B."/>
        </authorList>
    </citation>
    <scope>NUCLEOTIDE SEQUENCE</scope>
    <source>
        <strain evidence="7">BazhouSP</strain>
    </source>
</reference>
<proteinExistence type="inferred from homology"/>
<dbReference type="PANTHER" id="PTHR16517">
    <property type="entry name" value="TUBBY-RELATED"/>
    <property type="match status" value="1"/>
</dbReference>
<feature type="region of interest" description="Disordered" evidence="5">
    <location>
        <begin position="187"/>
        <end position="216"/>
    </location>
</feature>
<evidence type="ECO:0000256" key="4">
    <source>
        <dbReference type="RuleBase" id="RU361125"/>
    </source>
</evidence>
<evidence type="ECO:0000256" key="3">
    <source>
        <dbReference type="ARBA" id="ARBA00022490"/>
    </source>
</evidence>
<dbReference type="PANTHER" id="PTHR16517:SF7">
    <property type="entry name" value="PROTEIN KING TUBBY"/>
    <property type="match status" value="1"/>
</dbReference>
<comment type="caution">
    <text evidence="7">The sequence shown here is derived from an EMBL/GenBank/DDBJ whole genome shotgun (WGS) entry which is preliminary data.</text>
</comment>
<dbReference type="Pfam" id="PF01167">
    <property type="entry name" value="Tub"/>
    <property type="match status" value="1"/>
</dbReference>
<feature type="region of interest" description="Disordered" evidence="5">
    <location>
        <begin position="44"/>
        <end position="122"/>
    </location>
</feature>
<feature type="compositionally biased region" description="Polar residues" evidence="5">
    <location>
        <begin position="44"/>
        <end position="53"/>
    </location>
</feature>
<feature type="domain" description="Tubby C-terminal" evidence="6">
    <location>
        <begin position="304"/>
        <end position="572"/>
    </location>
</feature>
<accession>A0AAD4MQM3</accession>
<dbReference type="EMBL" id="JAKKPZ010000094">
    <property type="protein sequence ID" value="KAI1702741.1"/>
    <property type="molecule type" value="Genomic_DNA"/>
</dbReference>
<gene>
    <name evidence="7" type="ORF">DdX_15314</name>
</gene>
<keyword evidence="8" id="KW-1185">Reference proteome</keyword>
<evidence type="ECO:0000256" key="1">
    <source>
        <dbReference type="ARBA" id="ARBA00004496"/>
    </source>
</evidence>